<name>A0A0F7KI78_9PROT</name>
<accession>A0A0F7KI78</accession>
<dbReference type="AlphaFoldDB" id="A0A0F7KI78"/>
<dbReference type="EMBL" id="CP011451">
    <property type="protein sequence ID" value="AKH38554.1"/>
    <property type="molecule type" value="Genomic_DNA"/>
</dbReference>
<dbReference type="PATRIC" id="fig|44574.3.peg.3242"/>
<dbReference type="KEGG" id="nco:AAW31_13330"/>
<dbReference type="RefSeq" id="WP_046850592.1">
    <property type="nucleotide sequence ID" value="NZ_CBDIPD010000061.1"/>
</dbReference>
<dbReference type="EMBL" id="VNHT01000004">
    <property type="protein sequence ID" value="TYP93016.1"/>
    <property type="molecule type" value="Genomic_DNA"/>
</dbReference>
<organism evidence="1 3">
    <name type="scientific">Nitrosomonas communis</name>
    <dbReference type="NCBI Taxonomy" id="44574"/>
    <lineage>
        <taxon>Bacteria</taxon>
        <taxon>Pseudomonadati</taxon>
        <taxon>Pseudomonadota</taxon>
        <taxon>Betaproteobacteria</taxon>
        <taxon>Nitrosomonadales</taxon>
        <taxon>Nitrosomonadaceae</taxon>
        <taxon>Nitrosomonas</taxon>
    </lineage>
</organism>
<reference evidence="3" key="1">
    <citation type="submission" date="2015-05" db="EMBL/GenBank/DDBJ databases">
        <title>Draft genome of Nitrosomonas communis strain Nm2.</title>
        <authorList>
            <person name="Kozlowski J.A."/>
            <person name="Kits K.D."/>
            <person name="Stein L.Y."/>
        </authorList>
    </citation>
    <scope>NUCLEOTIDE SEQUENCE [LARGE SCALE GENOMIC DNA]</scope>
    <source>
        <strain evidence="3">Nm2</strain>
    </source>
</reference>
<keyword evidence="3" id="KW-1185">Reference proteome</keyword>
<reference evidence="1 3" key="2">
    <citation type="journal article" date="2016" name="Genome Announc.">
        <title>Genome Sequence of Nitrosomonas communis Strain Nm2, a Mesophilic Ammonia-Oxidizing Bacterium Isolated from Mediterranean Soil.</title>
        <authorList>
            <person name="Kozlowski J.A."/>
            <person name="Kits K.D."/>
            <person name="Stein L.Y."/>
        </authorList>
    </citation>
    <scope>NUCLEOTIDE SEQUENCE [LARGE SCALE GENOMIC DNA]</scope>
    <source>
        <strain evidence="1 3">Nm2</strain>
    </source>
</reference>
<gene>
    <name evidence="1" type="ORF">AAW31_13330</name>
    <name evidence="2" type="ORF">BCL69_100417</name>
</gene>
<dbReference type="Proteomes" id="UP000034156">
    <property type="component" value="Chromosome"/>
</dbReference>
<dbReference type="Proteomes" id="UP000324176">
    <property type="component" value="Unassembled WGS sequence"/>
</dbReference>
<evidence type="ECO:0000313" key="4">
    <source>
        <dbReference type="Proteomes" id="UP000324176"/>
    </source>
</evidence>
<evidence type="ECO:0000313" key="1">
    <source>
        <dbReference type="EMBL" id="AKH38554.1"/>
    </source>
</evidence>
<reference evidence="2 4" key="3">
    <citation type="submission" date="2019-07" db="EMBL/GenBank/DDBJ databases">
        <title>Active sludge and wastewater microbial communities from Klosterneuburg, Austria.</title>
        <authorList>
            <person name="Wagner M."/>
        </authorList>
    </citation>
    <scope>NUCLEOTIDE SEQUENCE [LARGE SCALE GENOMIC DNA]</scope>
    <source>
        <strain evidence="2 4">Nm2</strain>
    </source>
</reference>
<protein>
    <submittedName>
        <fullName evidence="1">Uncharacterized protein</fullName>
    </submittedName>
</protein>
<evidence type="ECO:0000313" key="3">
    <source>
        <dbReference type="Proteomes" id="UP000034156"/>
    </source>
</evidence>
<proteinExistence type="predicted"/>
<dbReference type="OrthoDB" id="9791200at2"/>
<evidence type="ECO:0000313" key="2">
    <source>
        <dbReference type="EMBL" id="TYP93016.1"/>
    </source>
</evidence>
<sequence length="100" mass="11416">MNEQFYVGINEDIHGGLTHLGRIVIDAWIFGILPESETCAGWSQSQMQNLYEKVYAAWEPYAHLPSRLPADLQQRHIKLYSQIINVAKSKGWNAELGEDD</sequence>